<dbReference type="InterPro" id="IPR013783">
    <property type="entry name" value="Ig-like_fold"/>
</dbReference>
<dbReference type="EMBL" id="JAHFZB010000041">
    <property type="protein sequence ID" value="KAK6469027.1"/>
    <property type="molecule type" value="Genomic_DNA"/>
</dbReference>
<dbReference type="InterPro" id="IPR003599">
    <property type="entry name" value="Ig_sub"/>
</dbReference>
<dbReference type="SUPFAM" id="SSF48726">
    <property type="entry name" value="Immunoglobulin"/>
    <property type="match status" value="2"/>
</dbReference>
<evidence type="ECO:0000256" key="3">
    <source>
        <dbReference type="ARBA" id="ARBA00023136"/>
    </source>
</evidence>
<evidence type="ECO:0000256" key="1">
    <source>
        <dbReference type="ARBA" id="ARBA00004370"/>
    </source>
</evidence>
<proteinExistence type="predicted"/>
<keyword evidence="4" id="KW-0325">Glycoprotein</keyword>
<dbReference type="InterPro" id="IPR013106">
    <property type="entry name" value="Ig_V-set"/>
</dbReference>
<sequence length="289" mass="32812">MQSRWTGVFLLCTFLYGPETSAAQSGVQQLKGVEGGRFTFPVEIPNLRPESDVIWKHGSENPEWSIARIHGGKIEAVYEDRFKSRLQVDSSGSLQINNLESEDAGFYQVDVAPWVSFKRVFYLSVYKTVSAPEVKRFNESGKLFIRACVLQCSVENDKDVGLYWLRDGLVLNQLSSPREKPLELLQETQGDDVNYTCVASNSVSNQTISVTPFEYCPESKLHTELILRVLVFIVLTGIVIAVCVWVWRKRNAQDGCKQRLRKCLKGGHRFSPYSSRLSPYLRFTAGLHY</sequence>
<feature type="chain" id="PRO_5045947862" evidence="6">
    <location>
        <begin position="24"/>
        <end position="289"/>
    </location>
</feature>
<evidence type="ECO:0000259" key="7">
    <source>
        <dbReference type="PROSITE" id="PS50835"/>
    </source>
</evidence>
<dbReference type="SMART" id="SM00409">
    <property type="entry name" value="IG"/>
    <property type="match status" value="2"/>
</dbReference>
<dbReference type="InterPro" id="IPR015631">
    <property type="entry name" value="CD2/SLAM_rcpt"/>
</dbReference>
<dbReference type="Proteomes" id="UP001369086">
    <property type="component" value="Unassembled WGS sequence"/>
</dbReference>
<dbReference type="Pfam" id="PF07686">
    <property type="entry name" value="V-set"/>
    <property type="match status" value="1"/>
</dbReference>
<gene>
    <name evidence="8" type="ORF">HHUSO_G32934</name>
</gene>
<feature type="domain" description="Ig-like" evidence="7">
    <location>
        <begin position="113"/>
        <end position="209"/>
    </location>
</feature>
<reference evidence="8 9" key="1">
    <citation type="submission" date="2021-05" db="EMBL/GenBank/DDBJ databases">
        <authorList>
            <person name="Zahm M."/>
            <person name="Klopp C."/>
            <person name="Cabau C."/>
            <person name="Kuhl H."/>
            <person name="Suciu R."/>
            <person name="Ciorpac M."/>
            <person name="Holostenco D."/>
            <person name="Gessner J."/>
            <person name="Wuertz S."/>
            <person name="Hohne C."/>
            <person name="Stock M."/>
            <person name="Gislard M."/>
            <person name="Lluch J."/>
            <person name="Milhes M."/>
            <person name="Lampietro C."/>
            <person name="Lopez Roques C."/>
            <person name="Donnadieu C."/>
            <person name="Du K."/>
            <person name="Schartl M."/>
            <person name="Guiguen Y."/>
        </authorList>
    </citation>
    <scope>NUCLEOTIDE SEQUENCE [LARGE SCALE GENOMIC DNA]</scope>
    <source>
        <strain evidence="8">Hh-F2</strain>
        <tissue evidence="8">Blood</tissue>
    </source>
</reference>
<dbReference type="InterPro" id="IPR007110">
    <property type="entry name" value="Ig-like_dom"/>
</dbReference>
<dbReference type="Gene3D" id="2.60.40.10">
    <property type="entry name" value="Immunoglobulins"/>
    <property type="match status" value="2"/>
</dbReference>
<evidence type="ECO:0000256" key="2">
    <source>
        <dbReference type="ARBA" id="ARBA00022729"/>
    </source>
</evidence>
<evidence type="ECO:0000256" key="5">
    <source>
        <dbReference type="SAM" id="Phobius"/>
    </source>
</evidence>
<dbReference type="PROSITE" id="PS50835">
    <property type="entry name" value="IG_LIKE"/>
    <property type="match status" value="1"/>
</dbReference>
<keyword evidence="3 5" id="KW-0472">Membrane</keyword>
<organism evidence="8 9">
    <name type="scientific">Huso huso</name>
    <name type="common">Beluga</name>
    <name type="synonym">Acipenser huso</name>
    <dbReference type="NCBI Taxonomy" id="61971"/>
    <lineage>
        <taxon>Eukaryota</taxon>
        <taxon>Metazoa</taxon>
        <taxon>Chordata</taxon>
        <taxon>Craniata</taxon>
        <taxon>Vertebrata</taxon>
        <taxon>Euteleostomi</taxon>
        <taxon>Actinopterygii</taxon>
        <taxon>Chondrostei</taxon>
        <taxon>Acipenseriformes</taxon>
        <taxon>Acipenseridae</taxon>
        <taxon>Huso</taxon>
    </lineage>
</organism>
<keyword evidence="9" id="KW-1185">Reference proteome</keyword>
<evidence type="ECO:0000313" key="8">
    <source>
        <dbReference type="EMBL" id="KAK6469027.1"/>
    </source>
</evidence>
<accession>A0ABR0Y8Q2</accession>
<protein>
    <submittedName>
        <fullName evidence="8">SLAM family member 8-like</fullName>
    </submittedName>
</protein>
<dbReference type="InterPro" id="IPR036179">
    <property type="entry name" value="Ig-like_dom_sf"/>
</dbReference>
<dbReference type="PANTHER" id="PTHR12080:SF55">
    <property type="entry name" value="LYMPHOCYTE FUNCTION-ASSOCIATED ANTIGEN 3"/>
    <property type="match status" value="1"/>
</dbReference>
<feature type="signal peptide" evidence="6">
    <location>
        <begin position="1"/>
        <end position="23"/>
    </location>
</feature>
<evidence type="ECO:0000313" key="9">
    <source>
        <dbReference type="Proteomes" id="UP001369086"/>
    </source>
</evidence>
<name>A0ABR0Y8Q2_HUSHU</name>
<comment type="subcellular location">
    <subcellularLocation>
        <location evidence="1">Membrane</location>
    </subcellularLocation>
</comment>
<keyword evidence="5" id="KW-0812">Transmembrane</keyword>
<comment type="caution">
    <text evidence="8">The sequence shown here is derived from an EMBL/GenBank/DDBJ whole genome shotgun (WGS) entry which is preliminary data.</text>
</comment>
<evidence type="ECO:0000256" key="6">
    <source>
        <dbReference type="SAM" id="SignalP"/>
    </source>
</evidence>
<keyword evidence="2 6" id="KW-0732">Signal</keyword>
<dbReference type="PANTHER" id="PTHR12080">
    <property type="entry name" value="SIGNALING LYMPHOCYTIC ACTIVATION MOLECULE"/>
    <property type="match status" value="1"/>
</dbReference>
<keyword evidence="5" id="KW-1133">Transmembrane helix</keyword>
<feature type="transmembrane region" description="Helical" evidence="5">
    <location>
        <begin position="225"/>
        <end position="247"/>
    </location>
</feature>
<evidence type="ECO:0000256" key="4">
    <source>
        <dbReference type="ARBA" id="ARBA00023180"/>
    </source>
</evidence>